<keyword evidence="2" id="KW-0964">Secreted</keyword>
<dbReference type="PANTHER" id="PTHR20914">
    <property type="entry name" value="LY6/PLAUR DOMAIN-CONTAINING PROTEIN 8"/>
    <property type="match status" value="1"/>
</dbReference>
<comment type="subcellular location">
    <subcellularLocation>
        <location evidence="1">Secreted</location>
    </subcellularLocation>
</comment>
<dbReference type="Proteomes" id="UP001295444">
    <property type="component" value="Chromosome 10"/>
</dbReference>
<dbReference type="Gene3D" id="2.10.60.10">
    <property type="entry name" value="CD59"/>
    <property type="match status" value="2"/>
</dbReference>
<keyword evidence="5" id="KW-1185">Reference proteome</keyword>
<evidence type="ECO:0000313" key="5">
    <source>
        <dbReference type="Proteomes" id="UP001295444"/>
    </source>
</evidence>
<evidence type="ECO:0008006" key="6">
    <source>
        <dbReference type="Google" id="ProtNLM"/>
    </source>
</evidence>
<dbReference type="SUPFAM" id="SSF57302">
    <property type="entry name" value="Snake toxin-like"/>
    <property type="match status" value="1"/>
</dbReference>
<gene>
    <name evidence="4" type="ORF">PECUL_23A055292</name>
</gene>
<feature type="signal peptide" evidence="3">
    <location>
        <begin position="1"/>
        <end position="19"/>
    </location>
</feature>
<evidence type="ECO:0000313" key="4">
    <source>
        <dbReference type="EMBL" id="CAH2318750.1"/>
    </source>
</evidence>
<accession>A0AAD1T3W6</accession>
<dbReference type="InterPro" id="IPR045860">
    <property type="entry name" value="Snake_toxin-like_sf"/>
</dbReference>
<dbReference type="EMBL" id="OW240921">
    <property type="protein sequence ID" value="CAH2318750.1"/>
    <property type="molecule type" value="Genomic_DNA"/>
</dbReference>
<dbReference type="CDD" id="cd23572">
    <property type="entry name" value="TFP_LU_ECD_PINLYP_rpt2"/>
    <property type="match status" value="1"/>
</dbReference>
<evidence type="ECO:0000256" key="1">
    <source>
        <dbReference type="ARBA" id="ARBA00004613"/>
    </source>
</evidence>
<protein>
    <recommendedName>
        <fullName evidence="6">Sodefrin-like factor</fullName>
    </recommendedName>
</protein>
<dbReference type="PANTHER" id="PTHR20914:SF31">
    <property type="entry name" value="PHOSPHOLIPASE A2 INHIBITOR AND LY6_PLAUR DOMAIN-CONTAINING PROTEIN"/>
    <property type="match status" value="1"/>
</dbReference>
<proteinExistence type="predicted"/>
<evidence type="ECO:0000256" key="3">
    <source>
        <dbReference type="SAM" id="SignalP"/>
    </source>
</evidence>
<dbReference type="InterPro" id="IPR050918">
    <property type="entry name" value="CNF-like_PLA2_Inhibitor"/>
</dbReference>
<dbReference type="GO" id="GO:0005576">
    <property type="term" value="C:extracellular region"/>
    <property type="evidence" value="ECO:0007669"/>
    <property type="project" value="UniProtKB-SubCell"/>
</dbReference>
<keyword evidence="3" id="KW-0732">Signal</keyword>
<dbReference type="AlphaFoldDB" id="A0AAD1T3W6"/>
<feature type="chain" id="PRO_5041990681" description="Sodefrin-like factor" evidence="3">
    <location>
        <begin position="20"/>
        <end position="200"/>
    </location>
</feature>
<organism evidence="4 5">
    <name type="scientific">Pelobates cultripes</name>
    <name type="common">Western spadefoot toad</name>
    <dbReference type="NCBI Taxonomy" id="61616"/>
    <lineage>
        <taxon>Eukaryota</taxon>
        <taxon>Metazoa</taxon>
        <taxon>Chordata</taxon>
        <taxon>Craniata</taxon>
        <taxon>Vertebrata</taxon>
        <taxon>Euteleostomi</taxon>
        <taxon>Amphibia</taxon>
        <taxon>Batrachia</taxon>
        <taxon>Anura</taxon>
        <taxon>Pelobatoidea</taxon>
        <taxon>Pelobatidae</taxon>
        <taxon>Pelobates</taxon>
    </lineage>
</organism>
<reference evidence="4" key="1">
    <citation type="submission" date="2022-03" db="EMBL/GenBank/DDBJ databases">
        <authorList>
            <person name="Alioto T."/>
            <person name="Alioto T."/>
            <person name="Gomez Garrido J."/>
        </authorList>
    </citation>
    <scope>NUCLEOTIDE SEQUENCE</scope>
</reference>
<evidence type="ECO:0000256" key="2">
    <source>
        <dbReference type="ARBA" id="ARBA00022525"/>
    </source>
</evidence>
<sequence>MRFLGLICTFAASITIGNCLLCTECYNNTTPNCEGSIATCASCLTIITEEGHGNGSVSMIEKSCNLYPEVCNISYSVTADNFHLGFVSSCCDTDLCNHDTIVAPTKNTTENGVVCPSCVLQNGTECVTNQTMRCVGDETRCISFSGKLFDQGSCKNLTLQGCVTENVCKAKHLPLYPKTQLCEFQNLMCSEGSSTTSNKC</sequence>
<name>A0AAD1T3W6_PELCU</name>